<dbReference type="AlphaFoldDB" id="A0A0H2QXQ0"/>
<proteinExistence type="predicted"/>
<name>A0A0H2QXQ0_9AGAM</name>
<protein>
    <recommendedName>
        <fullName evidence="2">NADP-dependent oxidoreductase domain-containing protein</fullName>
    </recommendedName>
</protein>
<dbReference type="Pfam" id="PF00248">
    <property type="entry name" value="Aldo_ket_red"/>
    <property type="match status" value="1"/>
</dbReference>
<dbReference type="Proteomes" id="UP000053477">
    <property type="component" value="Unassembled WGS sequence"/>
</dbReference>
<dbReference type="STRING" id="27342.A0A0H2QXQ0"/>
<dbReference type="GO" id="GO:0016491">
    <property type="term" value="F:oxidoreductase activity"/>
    <property type="evidence" value="ECO:0007669"/>
    <property type="project" value="UniProtKB-KW"/>
</dbReference>
<keyword evidence="1" id="KW-0560">Oxidoreductase</keyword>
<dbReference type="InterPro" id="IPR050791">
    <property type="entry name" value="Aldo-Keto_reductase"/>
</dbReference>
<dbReference type="PANTHER" id="PTHR43625:SF40">
    <property type="entry name" value="ALDO-KETO REDUCTASE YAKC [NADP(+)]"/>
    <property type="match status" value="1"/>
</dbReference>
<organism evidence="3 4">
    <name type="scientific">Schizopora paradoxa</name>
    <dbReference type="NCBI Taxonomy" id="27342"/>
    <lineage>
        <taxon>Eukaryota</taxon>
        <taxon>Fungi</taxon>
        <taxon>Dikarya</taxon>
        <taxon>Basidiomycota</taxon>
        <taxon>Agaricomycotina</taxon>
        <taxon>Agaricomycetes</taxon>
        <taxon>Hymenochaetales</taxon>
        <taxon>Schizoporaceae</taxon>
        <taxon>Schizopora</taxon>
    </lineage>
</organism>
<feature type="non-terminal residue" evidence="3">
    <location>
        <position position="1"/>
    </location>
</feature>
<reference evidence="3 4" key="1">
    <citation type="submission" date="2015-04" db="EMBL/GenBank/DDBJ databases">
        <title>Complete genome sequence of Schizopora paradoxa KUC8140, a cosmopolitan wood degrader in East Asia.</title>
        <authorList>
            <consortium name="DOE Joint Genome Institute"/>
            <person name="Min B."/>
            <person name="Park H."/>
            <person name="Jang Y."/>
            <person name="Kim J.-J."/>
            <person name="Kim K.H."/>
            <person name="Pangilinan J."/>
            <person name="Lipzen A."/>
            <person name="Riley R."/>
            <person name="Grigoriev I.V."/>
            <person name="Spatafora J.W."/>
            <person name="Choi I.-G."/>
        </authorList>
    </citation>
    <scope>NUCLEOTIDE SEQUENCE [LARGE SCALE GENOMIC DNA]</scope>
    <source>
        <strain evidence="3 4">KUC8140</strain>
    </source>
</reference>
<gene>
    <name evidence="3" type="ORF">SCHPADRAFT_990223</name>
</gene>
<dbReference type="GO" id="GO:0005737">
    <property type="term" value="C:cytoplasm"/>
    <property type="evidence" value="ECO:0007669"/>
    <property type="project" value="TreeGrafter"/>
</dbReference>
<evidence type="ECO:0000256" key="1">
    <source>
        <dbReference type="ARBA" id="ARBA00023002"/>
    </source>
</evidence>
<sequence>LARGFPLLCPIPYSNVRLRFPRFSEQNFAKNLLLVNKFQEIAAKYEAYEATTNQIVLAWILASRPTFIPLPGCRTPSHISENARAALLSALLSPADVAALTKICEDTEVAGARYPEGPHLAATKGGCIGLGEWEGEREAKGE</sequence>
<dbReference type="SUPFAM" id="SSF51430">
    <property type="entry name" value="NAD(P)-linked oxidoreductase"/>
    <property type="match status" value="1"/>
</dbReference>
<dbReference type="InParanoid" id="A0A0H2QXQ0"/>
<dbReference type="InterPro" id="IPR036812">
    <property type="entry name" value="NAD(P)_OxRdtase_dom_sf"/>
</dbReference>
<evidence type="ECO:0000313" key="3">
    <source>
        <dbReference type="EMBL" id="KLO03737.1"/>
    </source>
</evidence>
<keyword evidence="4" id="KW-1185">Reference proteome</keyword>
<dbReference type="Gene3D" id="3.20.20.100">
    <property type="entry name" value="NADP-dependent oxidoreductase domain"/>
    <property type="match status" value="1"/>
</dbReference>
<feature type="domain" description="NADP-dependent oxidoreductase" evidence="2">
    <location>
        <begin position="27"/>
        <end position="103"/>
    </location>
</feature>
<dbReference type="EMBL" id="KQ087111">
    <property type="protein sequence ID" value="KLO03737.1"/>
    <property type="molecule type" value="Genomic_DNA"/>
</dbReference>
<dbReference type="PANTHER" id="PTHR43625">
    <property type="entry name" value="AFLATOXIN B1 ALDEHYDE REDUCTASE"/>
    <property type="match status" value="1"/>
</dbReference>
<dbReference type="InterPro" id="IPR023210">
    <property type="entry name" value="NADP_OxRdtase_dom"/>
</dbReference>
<evidence type="ECO:0000259" key="2">
    <source>
        <dbReference type="Pfam" id="PF00248"/>
    </source>
</evidence>
<evidence type="ECO:0000313" key="4">
    <source>
        <dbReference type="Proteomes" id="UP000053477"/>
    </source>
</evidence>
<accession>A0A0H2QXQ0</accession>